<dbReference type="OrthoDB" id="671573at2"/>
<accession>A0A098LFG5</accession>
<evidence type="ECO:0000313" key="1">
    <source>
        <dbReference type="EMBL" id="GAL84753.1"/>
    </source>
</evidence>
<proteinExistence type="predicted"/>
<dbReference type="RefSeq" id="WP_045462088.1">
    <property type="nucleotide sequence ID" value="NZ_BBLT01000003.1"/>
</dbReference>
<comment type="caution">
    <text evidence="1">The sequence shown here is derived from an EMBL/GenBank/DDBJ whole genome shotgun (WGS) entry which is preliminary data.</text>
</comment>
<dbReference type="Proteomes" id="UP000030185">
    <property type="component" value="Unassembled WGS sequence"/>
</dbReference>
<gene>
    <name evidence="1" type="ORF">MYP_1981</name>
</gene>
<dbReference type="EMBL" id="BBLT01000003">
    <property type="protein sequence ID" value="GAL84753.1"/>
    <property type="molecule type" value="Genomic_DNA"/>
</dbReference>
<name>A0A098LFG5_9BACT</name>
<evidence type="ECO:0000313" key="2">
    <source>
        <dbReference type="Proteomes" id="UP000030185"/>
    </source>
</evidence>
<reference evidence="1 2" key="1">
    <citation type="submission" date="2014-09" db="EMBL/GenBank/DDBJ databases">
        <title>Sporocytophaga myxococcoides PG-01 genome sequencing.</title>
        <authorList>
            <person name="Liu L."/>
            <person name="Gao P.J."/>
            <person name="Chen G.J."/>
            <person name="Wang L.S."/>
        </authorList>
    </citation>
    <scope>NUCLEOTIDE SEQUENCE [LARGE SCALE GENOMIC DNA]</scope>
    <source>
        <strain evidence="1 2">PG-01</strain>
    </source>
</reference>
<dbReference type="AlphaFoldDB" id="A0A098LFG5"/>
<sequence>MKKVKIFNYLPEIDSFVIDPLYKEISGRLGLREWNEVVWIGRYFCMDNDFGEHWFDNWEERDKVESKARTLGIEYDDLFVIDPSRFKDSRDGPCHTDLERKNFWTDVLMSLELNMETIFSEARKYNSERDLKDDGYIENLELIIEEIRSNGV</sequence>
<organism evidence="1 2">
    <name type="scientific">Sporocytophaga myxococcoides</name>
    <dbReference type="NCBI Taxonomy" id="153721"/>
    <lineage>
        <taxon>Bacteria</taxon>
        <taxon>Pseudomonadati</taxon>
        <taxon>Bacteroidota</taxon>
        <taxon>Cytophagia</taxon>
        <taxon>Cytophagales</taxon>
        <taxon>Cytophagaceae</taxon>
        <taxon>Sporocytophaga</taxon>
    </lineage>
</organism>
<protein>
    <submittedName>
        <fullName evidence="1">Uncharacterized protein</fullName>
    </submittedName>
</protein>
<keyword evidence="2" id="KW-1185">Reference proteome</keyword>